<feature type="chain" id="PRO_5045338986" evidence="3">
    <location>
        <begin position="32"/>
        <end position="316"/>
    </location>
</feature>
<feature type="transmembrane region" description="Helical" evidence="2">
    <location>
        <begin position="285"/>
        <end position="308"/>
    </location>
</feature>
<accession>A0ABW2BUK3</accession>
<keyword evidence="5" id="KW-1185">Reference proteome</keyword>
<evidence type="ECO:0000256" key="2">
    <source>
        <dbReference type="SAM" id="Phobius"/>
    </source>
</evidence>
<feature type="region of interest" description="Disordered" evidence="1">
    <location>
        <begin position="144"/>
        <end position="209"/>
    </location>
</feature>
<dbReference type="EMBL" id="JBHSXX010000001">
    <property type="protein sequence ID" value="MFC6865877.1"/>
    <property type="molecule type" value="Genomic_DNA"/>
</dbReference>
<evidence type="ECO:0000256" key="3">
    <source>
        <dbReference type="SAM" id="SignalP"/>
    </source>
</evidence>
<evidence type="ECO:0000313" key="5">
    <source>
        <dbReference type="Proteomes" id="UP001596337"/>
    </source>
</evidence>
<dbReference type="RefSeq" id="WP_345402692.1">
    <property type="nucleotide sequence ID" value="NZ_BAABLA010000111.1"/>
</dbReference>
<feature type="signal peptide" evidence="3">
    <location>
        <begin position="1"/>
        <end position="31"/>
    </location>
</feature>
<keyword evidence="2" id="KW-1133">Transmembrane helix</keyword>
<evidence type="ECO:0000313" key="4">
    <source>
        <dbReference type="EMBL" id="MFC6865877.1"/>
    </source>
</evidence>
<proteinExistence type="predicted"/>
<sequence length="316" mass="30949">MSKLRRNVAAGAATVLVASSAMLALPGSAVAAAPIVASSCGQTMRGDAGAPLSIDLASALGISGAPTVGLGAVSEGTRSYSLTKSELLDALGGLSLLGITLPSLCEVTVTGVKTVTEPVEDVTKSVQKATEPVTDAVQDGAETLQKATEPVTDAVKGLVGGSDDPPTSGGNGGNGGNGGSGGGGGTPPPEPRDQSVPGPSSPPIEPSNTGIGAPYYSAFSPMSAFSTFPYRNASFSTHAPGLRYGSGFSDYAPSFGVLGEDGSGDGQAVANAGSADALPPGQGRVGLPMLLAVLALAAASAGLVRSWVLRSIARVR</sequence>
<keyword evidence="2" id="KW-0812">Transmembrane</keyword>
<gene>
    <name evidence="4" type="ORF">ACFQGD_01815</name>
</gene>
<organism evidence="4 5">
    <name type="scientific">Haloechinothrix salitolerans</name>
    <dbReference type="NCBI Taxonomy" id="926830"/>
    <lineage>
        <taxon>Bacteria</taxon>
        <taxon>Bacillati</taxon>
        <taxon>Actinomycetota</taxon>
        <taxon>Actinomycetes</taxon>
        <taxon>Pseudonocardiales</taxon>
        <taxon>Pseudonocardiaceae</taxon>
        <taxon>Haloechinothrix</taxon>
    </lineage>
</organism>
<feature type="compositionally biased region" description="Gly residues" evidence="1">
    <location>
        <begin position="169"/>
        <end position="185"/>
    </location>
</feature>
<reference evidence="5" key="1">
    <citation type="journal article" date="2019" name="Int. J. Syst. Evol. Microbiol.">
        <title>The Global Catalogue of Microorganisms (GCM) 10K type strain sequencing project: providing services to taxonomists for standard genome sequencing and annotation.</title>
        <authorList>
            <consortium name="The Broad Institute Genomics Platform"/>
            <consortium name="The Broad Institute Genome Sequencing Center for Infectious Disease"/>
            <person name="Wu L."/>
            <person name="Ma J."/>
        </authorList>
    </citation>
    <scope>NUCLEOTIDE SEQUENCE [LARGE SCALE GENOMIC DNA]</scope>
    <source>
        <strain evidence="5">KCTC 32255</strain>
    </source>
</reference>
<protein>
    <submittedName>
        <fullName evidence="4">Uncharacterized protein</fullName>
    </submittedName>
</protein>
<name>A0ABW2BUK3_9PSEU</name>
<comment type="caution">
    <text evidence="4">The sequence shown here is derived from an EMBL/GenBank/DDBJ whole genome shotgun (WGS) entry which is preliminary data.</text>
</comment>
<evidence type="ECO:0000256" key="1">
    <source>
        <dbReference type="SAM" id="MobiDB-lite"/>
    </source>
</evidence>
<keyword evidence="3" id="KW-0732">Signal</keyword>
<dbReference type="Proteomes" id="UP001596337">
    <property type="component" value="Unassembled WGS sequence"/>
</dbReference>
<keyword evidence="2" id="KW-0472">Membrane</keyword>